<proteinExistence type="predicted"/>
<comment type="caution">
    <text evidence="3">The sequence shown here is derived from an EMBL/GenBank/DDBJ whole genome shotgun (WGS) entry which is preliminary data.</text>
</comment>
<dbReference type="Pfam" id="PF00551">
    <property type="entry name" value="Formyl_trans_N"/>
    <property type="match status" value="1"/>
</dbReference>
<dbReference type="InterPro" id="IPR002376">
    <property type="entry name" value="Formyl_transf_N"/>
</dbReference>
<evidence type="ECO:0000256" key="1">
    <source>
        <dbReference type="ARBA" id="ARBA00012261"/>
    </source>
</evidence>
<organism evidence="3 4">
    <name type="scientific">Starmerella bacillaris</name>
    <name type="common">Yeast</name>
    <name type="synonym">Candida zemplinina</name>
    <dbReference type="NCBI Taxonomy" id="1247836"/>
    <lineage>
        <taxon>Eukaryota</taxon>
        <taxon>Fungi</taxon>
        <taxon>Dikarya</taxon>
        <taxon>Ascomycota</taxon>
        <taxon>Saccharomycotina</taxon>
        <taxon>Dipodascomycetes</taxon>
        <taxon>Dipodascales</taxon>
        <taxon>Trichomonascaceae</taxon>
        <taxon>Starmerella</taxon>
    </lineage>
</organism>
<dbReference type="Gene3D" id="3.40.50.12230">
    <property type="match status" value="1"/>
</dbReference>
<dbReference type="AlphaFoldDB" id="A0AAV5RLG8"/>
<dbReference type="SUPFAM" id="SSF53328">
    <property type="entry name" value="Formyltransferase"/>
    <property type="match status" value="1"/>
</dbReference>
<evidence type="ECO:0000313" key="4">
    <source>
        <dbReference type="Proteomes" id="UP001362899"/>
    </source>
</evidence>
<dbReference type="InterPro" id="IPR036477">
    <property type="entry name" value="Formyl_transf_N_sf"/>
</dbReference>
<accession>A0AAV5RLG8</accession>
<dbReference type="Proteomes" id="UP001362899">
    <property type="component" value="Unassembled WGS sequence"/>
</dbReference>
<sequence>MYKVAFFGSDLFSLASLKALHQLKIQKPGLIGNLDLYTRKLKPSGRGQKNIVIPEIVTFAKTNNIHWHEIENNDDFKNISTDNEASNPVTGMKETITSKNLAIAVSYGKLIPQFFLKSLKFGGLNVHPSILPQYRGSSPLQMAILNQDKYTGVSIQTLHPTKFDHGIVIDQSIVKLSDRETTDSLSSKLATIGANQLIHVLQTTDLHTPKAVNLMTDLGRLQIASRIPSSLQELDFNQTIEAADAKGRALGKLFFLQNVLPKSILKSIAGCLDKSISINVHQSNIRVNLHDFDIVTRVEEHKDVYLKNVEMNGSVPMLGFNAKDEPLVALKLLNGYIGAKFVTVQNYKRESAIQFFKSFKKRRLYTIVR</sequence>
<dbReference type="EC" id="2.1.2.9" evidence="1"/>
<keyword evidence="4" id="KW-1185">Reference proteome</keyword>
<dbReference type="InterPro" id="IPR041711">
    <property type="entry name" value="Met-tRNA-FMT_N"/>
</dbReference>
<evidence type="ECO:0000313" key="3">
    <source>
        <dbReference type="EMBL" id="GMM51817.1"/>
    </source>
</evidence>
<dbReference type="GO" id="GO:0005739">
    <property type="term" value="C:mitochondrion"/>
    <property type="evidence" value="ECO:0007669"/>
    <property type="project" value="TreeGrafter"/>
</dbReference>
<reference evidence="3 4" key="1">
    <citation type="journal article" date="2023" name="Elife">
        <title>Identification of key yeast species and microbe-microbe interactions impacting larval growth of Drosophila in the wild.</title>
        <authorList>
            <person name="Mure A."/>
            <person name="Sugiura Y."/>
            <person name="Maeda R."/>
            <person name="Honda K."/>
            <person name="Sakurai N."/>
            <person name="Takahashi Y."/>
            <person name="Watada M."/>
            <person name="Katoh T."/>
            <person name="Gotoh A."/>
            <person name="Gotoh Y."/>
            <person name="Taniguchi I."/>
            <person name="Nakamura K."/>
            <person name="Hayashi T."/>
            <person name="Katayama T."/>
            <person name="Uemura T."/>
            <person name="Hattori Y."/>
        </authorList>
    </citation>
    <scope>NUCLEOTIDE SEQUENCE [LARGE SCALE GENOMIC DNA]</scope>
    <source>
        <strain evidence="3 4">SB-73</strain>
    </source>
</reference>
<gene>
    <name evidence="3" type="ORF">DASB73_027800</name>
</gene>
<dbReference type="CDD" id="cd08646">
    <property type="entry name" value="FMT_core_Met-tRNA-FMT_N"/>
    <property type="match status" value="1"/>
</dbReference>
<feature type="domain" description="Formyl transferase N-terminal" evidence="2">
    <location>
        <begin position="3"/>
        <end position="201"/>
    </location>
</feature>
<dbReference type="EMBL" id="BTGC01000008">
    <property type="protein sequence ID" value="GMM51817.1"/>
    <property type="molecule type" value="Genomic_DNA"/>
</dbReference>
<dbReference type="GO" id="GO:0004479">
    <property type="term" value="F:methionyl-tRNA formyltransferase activity"/>
    <property type="evidence" value="ECO:0007669"/>
    <property type="project" value="UniProtKB-EC"/>
</dbReference>
<name>A0AAV5RLG8_STABA</name>
<protein>
    <recommendedName>
        <fullName evidence="1">methionyl-tRNA formyltransferase</fullName>
        <ecNumber evidence="1">2.1.2.9</ecNumber>
    </recommendedName>
</protein>
<dbReference type="PANTHER" id="PTHR11138">
    <property type="entry name" value="METHIONYL-TRNA FORMYLTRANSFERASE"/>
    <property type="match status" value="1"/>
</dbReference>
<dbReference type="PANTHER" id="PTHR11138:SF5">
    <property type="entry name" value="METHIONYL-TRNA FORMYLTRANSFERASE, MITOCHONDRIAL"/>
    <property type="match status" value="1"/>
</dbReference>
<evidence type="ECO:0000259" key="2">
    <source>
        <dbReference type="Pfam" id="PF00551"/>
    </source>
</evidence>